<dbReference type="SUPFAM" id="SSF144083">
    <property type="entry name" value="Magnesium transport protein CorA, transmembrane region"/>
    <property type="match status" value="1"/>
</dbReference>
<dbReference type="InterPro" id="IPR045863">
    <property type="entry name" value="CorA_TM1_TM2"/>
</dbReference>
<evidence type="ECO:0000256" key="5">
    <source>
        <dbReference type="ARBA" id="ARBA00023136"/>
    </source>
</evidence>
<dbReference type="RefSeq" id="WP_066442131.1">
    <property type="nucleotide sequence ID" value="NZ_CBCSAS010000018.1"/>
</dbReference>
<dbReference type="Pfam" id="PF01544">
    <property type="entry name" value="CorA"/>
    <property type="match status" value="1"/>
</dbReference>
<feature type="transmembrane region" description="Helical" evidence="6">
    <location>
        <begin position="304"/>
        <end position="325"/>
    </location>
</feature>
<dbReference type="InterPro" id="IPR047199">
    <property type="entry name" value="CorA-like"/>
</dbReference>
<comment type="subcellular location">
    <subcellularLocation>
        <location evidence="1">Membrane</location>
        <topology evidence="1">Multi-pass membrane protein</topology>
    </subcellularLocation>
</comment>
<dbReference type="Proteomes" id="UP000243024">
    <property type="component" value="Unassembled WGS sequence"/>
</dbReference>
<dbReference type="InterPro" id="IPR045861">
    <property type="entry name" value="CorA_cytoplasmic_dom"/>
</dbReference>
<dbReference type="STRING" id="1484.SA87_01430"/>
<dbReference type="PANTHER" id="PTHR47891">
    <property type="entry name" value="TRANSPORTER-RELATED"/>
    <property type="match status" value="1"/>
</dbReference>
<dbReference type="Gene3D" id="3.30.460.20">
    <property type="entry name" value="CorA soluble domain-like"/>
    <property type="match status" value="1"/>
</dbReference>
<evidence type="ECO:0000313" key="7">
    <source>
        <dbReference type="EMBL" id="OAR03420.1"/>
    </source>
</evidence>
<dbReference type="InterPro" id="IPR002523">
    <property type="entry name" value="MgTranspt_CorA/ZnTranspt_ZntB"/>
</dbReference>
<sequence length="330" mass="37187">MRIGRIGVSAAAGARERGTAVLWIYRSDADGRLETVPEIERNTWVHLVDPTEAEIGRVAGALGLPADFLHDPLDAEERPRVEKDDAGVLIILSVPYPTAGDPVPYRTIPVGIIHTRDVLVTVCRQDHPVFRAFTAGQVKGFYTHMKTRFTLQFMFLVARYYLHYLNDLNARIVEAEAALQRSMRNQEVYILLNINKSLVYFTTALKVNRGVMQKLTRETYMKMYEDDEELLQDAIIEMQQALDASDIHSENLSNLMDAYAAIIQNNVNTVLKILTALTIILAIPTMIASIYGMNVPLPYQDSPYAFPVLMGISTLVGLSTGYAFWRMRLF</sequence>
<keyword evidence="8" id="KW-1185">Reference proteome</keyword>
<keyword evidence="5 6" id="KW-0472">Membrane</keyword>
<dbReference type="PANTHER" id="PTHR47891:SF2">
    <property type="entry name" value="MAGNESIUM AND COBALT TRANSPORTER"/>
    <property type="match status" value="1"/>
</dbReference>
<accession>A0A179INX8</accession>
<dbReference type="GO" id="GO:0046873">
    <property type="term" value="F:metal ion transmembrane transporter activity"/>
    <property type="evidence" value="ECO:0007669"/>
    <property type="project" value="InterPro"/>
</dbReference>
<evidence type="ECO:0000256" key="6">
    <source>
        <dbReference type="SAM" id="Phobius"/>
    </source>
</evidence>
<name>A0A179INX8_HYDSH</name>
<comment type="caution">
    <text evidence="7">The sequence shown here is derived from an EMBL/GenBank/DDBJ whole genome shotgun (WGS) entry which is preliminary data.</text>
</comment>
<keyword evidence="4 6" id="KW-1133">Transmembrane helix</keyword>
<dbReference type="GO" id="GO:0016020">
    <property type="term" value="C:membrane"/>
    <property type="evidence" value="ECO:0007669"/>
    <property type="project" value="UniProtKB-SubCell"/>
</dbReference>
<protein>
    <recommendedName>
        <fullName evidence="9">Magnesium and cobalt transport protein CorA</fullName>
    </recommendedName>
</protein>
<dbReference type="SUPFAM" id="SSF143865">
    <property type="entry name" value="CorA soluble domain-like"/>
    <property type="match status" value="1"/>
</dbReference>
<evidence type="ECO:0000256" key="1">
    <source>
        <dbReference type="ARBA" id="ARBA00004141"/>
    </source>
</evidence>
<reference evidence="7 8" key="1">
    <citation type="submission" date="2015-09" db="EMBL/GenBank/DDBJ databases">
        <title>Draft genome sequence of Hydrogenibacillus schlegelii DSM 2000.</title>
        <authorList>
            <person name="Hemp J."/>
        </authorList>
    </citation>
    <scope>NUCLEOTIDE SEQUENCE [LARGE SCALE GENOMIC DNA]</scope>
    <source>
        <strain evidence="7 8">MA 48</strain>
    </source>
</reference>
<gene>
    <name evidence="7" type="ORF">SA87_01430</name>
</gene>
<evidence type="ECO:0000256" key="2">
    <source>
        <dbReference type="ARBA" id="ARBA00009765"/>
    </source>
</evidence>
<dbReference type="AlphaFoldDB" id="A0A179INX8"/>
<keyword evidence="3 6" id="KW-0812">Transmembrane</keyword>
<evidence type="ECO:0000256" key="4">
    <source>
        <dbReference type="ARBA" id="ARBA00022989"/>
    </source>
</evidence>
<organism evidence="7 8">
    <name type="scientific">Hydrogenibacillus schlegelii</name>
    <name type="common">Bacillus schlegelii</name>
    <dbReference type="NCBI Taxonomy" id="1484"/>
    <lineage>
        <taxon>Bacteria</taxon>
        <taxon>Bacillati</taxon>
        <taxon>Bacillota</taxon>
        <taxon>Bacilli</taxon>
        <taxon>Bacillales</taxon>
        <taxon>Bacillales Family X. Incertae Sedis</taxon>
        <taxon>Hydrogenibacillus</taxon>
    </lineage>
</organism>
<proteinExistence type="inferred from homology"/>
<dbReference type="Gene3D" id="1.20.58.340">
    <property type="entry name" value="Magnesium transport protein CorA, transmembrane region"/>
    <property type="match status" value="2"/>
</dbReference>
<dbReference type="CDD" id="cd12827">
    <property type="entry name" value="EcCorA_ZntB-like_u2"/>
    <property type="match status" value="1"/>
</dbReference>
<dbReference type="EMBL" id="JXBB01000060">
    <property type="protein sequence ID" value="OAR03420.1"/>
    <property type="molecule type" value="Genomic_DNA"/>
</dbReference>
<feature type="transmembrane region" description="Helical" evidence="6">
    <location>
        <begin position="273"/>
        <end position="292"/>
    </location>
</feature>
<evidence type="ECO:0000256" key="3">
    <source>
        <dbReference type="ARBA" id="ARBA00022692"/>
    </source>
</evidence>
<evidence type="ECO:0008006" key="9">
    <source>
        <dbReference type="Google" id="ProtNLM"/>
    </source>
</evidence>
<evidence type="ECO:0000313" key="8">
    <source>
        <dbReference type="Proteomes" id="UP000243024"/>
    </source>
</evidence>
<comment type="similarity">
    <text evidence="2">Belongs to the CorA metal ion transporter (MIT) (TC 1.A.35) family.</text>
</comment>